<accession>A0ABD4BMY6</accession>
<proteinExistence type="predicted"/>
<evidence type="ECO:0000313" key="2">
    <source>
        <dbReference type="EMBL" id="KPY22296.1"/>
    </source>
</evidence>
<feature type="non-terminal residue" evidence="2">
    <location>
        <position position="279"/>
    </location>
</feature>
<sequence length="279" mass="32005">MRNGANSMAHDFHTSVMPPEKKVPLMRYPVHEHMVTLPGNRLVSLIQLKGVSSETRSDEELIQLFHNLNRYFLALGKKEGKHLMLQTYITKTGIELDTQYTLPLPALQDFVDAYTAPFRNGTFFQVGYSIALILKYREVDEGIERMSDLLSLSSTLLAEYDPVIMGLEENEHGALFSQIGRYFSLLINGHEKDVLVSDTRLGDAIIDSVTNFENYDFVENRPNRGGQRFATTFDLRDYPSGGTYPGMWDEAIEQQFEFTLVQTFLFEDRNKAKDKFKKH</sequence>
<organism evidence="2 3">
    <name type="scientific">Pseudomonas savastanoi pv. phaseolicola</name>
    <name type="common">Pseudomonas syringae pv. phaseolicola</name>
    <dbReference type="NCBI Taxonomy" id="319"/>
    <lineage>
        <taxon>Bacteria</taxon>
        <taxon>Pseudomonadati</taxon>
        <taxon>Pseudomonadota</taxon>
        <taxon>Gammaproteobacteria</taxon>
        <taxon>Pseudomonadales</taxon>
        <taxon>Pseudomonadaceae</taxon>
        <taxon>Pseudomonas</taxon>
    </lineage>
</organism>
<feature type="domain" description="CagE TrbE VirB component of type IV transporter system central" evidence="1">
    <location>
        <begin position="170"/>
        <end position="277"/>
    </location>
</feature>
<evidence type="ECO:0000313" key="3">
    <source>
        <dbReference type="Proteomes" id="UP000050396"/>
    </source>
</evidence>
<dbReference type="Proteomes" id="UP000050396">
    <property type="component" value="Unassembled WGS sequence"/>
</dbReference>
<gene>
    <name evidence="2" type="ORF">ALO55_101516</name>
</gene>
<name>A0ABD4BMY6_PSESH</name>
<evidence type="ECO:0000259" key="1">
    <source>
        <dbReference type="Pfam" id="PF03135"/>
    </source>
</evidence>
<dbReference type="Pfam" id="PF03135">
    <property type="entry name" value="CagE_TrbE_VirB"/>
    <property type="match status" value="1"/>
</dbReference>
<dbReference type="AlphaFoldDB" id="A0ABD4BMY6"/>
<dbReference type="EMBL" id="LJQZ01000010">
    <property type="protein sequence ID" value="KPY22296.1"/>
    <property type="molecule type" value="Genomic_DNA"/>
</dbReference>
<dbReference type="InterPro" id="IPR018145">
    <property type="entry name" value="CagE_TrbE_VirB_cntrl_dom"/>
</dbReference>
<protein>
    <submittedName>
        <fullName evidence="2">Type IV secretion system protein</fullName>
    </submittedName>
</protein>
<reference evidence="2 3" key="1">
    <citation type="submission" date="2015-09" db="EMBL/GenBank/DDBJ databases">
        <title>Genome announcement of multiple Pseudomonas syringae strains.</title>
        <authorList>
            <person name="Thakur S."/>
            <person name="Wang P.W."/>
            <person name="Gong Y."/>
            <person name="Weir B.S."/>
            <person name="Guttman D.S."/>
        </authorList>
    </citation>
    <scope>NUCLEOTIDE SEQUENCE [LARGE SCALE GENOMIC DNA]</scope>
    <source>
        <strain evidence="2 3">ICMP2740</strain>
    </source>
</reference>
<comment type="caution">
    <text evidence="2">The sequence shown here is derived from an EMBL/GenBank/DDBJ whole genome shotgun (WGS) entry which is preliminary data.</text>
</comment>